<dbReference type="EMBL" id="FMZO01000011">
    <property type="protein sequence ID" value="SDD64116.1"/>
    <property type="molecule type" value="Genomic_DNA"/>
</dbReference>
<gene>
    <name evidence="1" type="ORF">SAMN04487894_11198</name>
</gene>
<accession>A0A1G6WGC1</accession>
<evidence type="ECO:0000313" key="2">
    <source>
        <dbReference type="Proteomes" id="UP000198757"/>
    </source>
</evidence>
<proteinExistence type="predicted"/>
<sequence length="75" mass="8623">MDRAGACRLKPGHPLYRSPAHCNGAVAAVFLHKSDNTGSLREKERLKNNFWRMSYFFELCSSKCFLIQVNRMQST</sequence>
<dbReference type="STRING" id="1285928.SAMN04487894_11198"/>
<organism evidence="1 2">
    <name type="scientific">Niabella drilacis (strain DSM 25811 / CCM 8410 / CCUG 62505 / LMG 26954 / E90)</name>
    <dbReference type="NCBI Taxonomy" id="1285928"/>
    <lineage>
        <taxon>Bacteria</taxon>
        <taxon>Pseudomonadati</taxon>
        <taxon>Bacteroidota</taxon>
        <taxon>Chitinophagia</taxon>
        <taxon>Chitinophagales</taxon>
        <taxon>Chitinophagaceae</taxon>
        <taxon>Niabella</taxon>
    </lineage>
</organism>
<evidence type="ECO:0000313" key="1">
    <source>
        <dbReference type="EMBL" id="SDD64116.1"/>
    </source>
</evidence>
<dbReference type="AlphaFoldDB" id="A0A1G6WGC1"/>
<dbReference type="Proteomes" id="UP000198757">
    <property type="component" value="Unassembled WGS sequence"/>
</dbReference>
<name>A0A1G6WGC1_NIADE</name>
<protein>
    <submittedName>
        <fullName evidence="1">Uncharacterized protein</fullName>
    </submittedName>
</protein>
<reference evidence="2" key="1">
    <citation type="submission" date="2016-10" db="EMBL/GenBank/DDBJ databases">
        <authorList>
            <person name="Varghese N."/>
            <person name="Submissions S."/>
        </authorList>
    </citation>
    <scope>NUCLEOTIDE SEQUENCE [LARGE SCALE GENOMIC DNA]</scope>
    <source>
        <strain evidence="2">DSM 25811 / CCM 8410 / LMG 26954 / E90</strain>
    </source>
</reference>
<keyword evidence="2" id="KW-1185">Reference proteome</keyword>